<sequence>MHIRCGLVIIHRTLIRFLTVFFVQFSINNGDSNNYSFYSMFGQKSVQGMTEFTRKAVDDRVSKIAKLF</sequence>
<name>A0A915HWA9_ROMCU</name>
<dbReference type="Proteomes" id="UP000887565">
    <property type="component" value="Unplaced"/>
</dbReference>
<proteinExistence type="predicted"/>
<evidence type="ECO:0000313" key="3">
    <source>
        <dbReference type="WBParaSite" id="nRc.2.0.1.t05621-RA"/>
    </source>
</evidence>
<protein>
    <submittedName>
        <fullName evidence="3">Secreted protein</fullName>
    </submittedName>
</protein>
<organism evidence="2 3">
    <name type="scientific">Romanomermis culicivorax</name>
    <name type="common">Nematode worm</name>
    <dbReference type="NCBI Taxonomy" id="13658"/>
    <lineage>
        <taxon>Eukaryota</taxon>
        <taxon>Metazoa</taxon>
        <taxon>Ecdysozoa</taxon>
        <taxon>Nematoda</taxon>
        <taxon>Enoplea</taxon>
        <taxon>Dorylaimia</taxon>
        <taxon>Mermithida</taxon>
        <taxon>Mermithoidea</taxon>
        <taxon>Mermithidae</taxon>
        <taxon>Romanomermis</taxon>
    </lineage>
</organism>
<reference evidence="3" key="1">
    <citation type="submission" date="2022-11" db="UniProtKB">
        <authorList>
            <consortium name="WormBaseParasite"/>
        </authorList>
    </citation>
    <scope>IDENTIFICATION</scope>
</reference>
<evidence type="ECO:0000256" key="1">
    <source>
        <dbReference type="SAM" id="SignalP"/>
    </source>
</evidence>
<keyword evidence="2" id="KW-1185">Reference proteome</keyword>
<feature type="chain" id="PRO_5037033474" evidence="1">
    <location>
        <begin position="31"/>
        <end position="68"/>
    </location>
</feature>
<feature type="signal peptide" evidence="1">
    <location>
        <begin position="1"/>
        <end position="30"/>
    </location>
</feature>
<accession>A0A915HWA9</accession>
<evidence type="ECO:0000313" key="2">
    <source>
        <dbReference type="Proteomes" id="UP000887565"/>
    </source>
</evidence>
<dbReference type="AlphaFoldDB" id="A0A915HWA9"/>
<dbReference type="WBParaSite" id="nRc.2.0.1.t05621-RA">
    <property type="protein sequence ID" value="nRc.2.0.1.t05621-RA"/>
    <property type="gene ID" value="nRc.2.0.1.g05621"/>
</dbReference>
<keyword evidence="1" id="KW-0732">Signal</keyword>